<dbReference type="Proteomes" id="UP001199750">
    <property type="component" value="Unassembled WGS sequence"/>
</dbReference>
<dbReference type="RefSeq" id="WP_237983013.1">
    <property type="nucleotide sequence ID" value="NZ_JAHOOV010000014.1"/>
</dbReference>
<comment type="caution">
    <text evidence="1">The sequence shown here is derived from an EMBL/GenBank/DDBJ whole genome shotgun (WGS) entry which is preliminary data.</text>
</comment>
<dbReference type="AlphaFoldDB" id="A0AAW5C783"/>
<proteinExistence type="predicted"/>
<evidence type="ECO:0000313" key="2">
    <source>
        <dbReference type="Proteomes" id="UP001199750"/>
    </source>
</evidence>
<organism evidence="1 2">
    <name type="scientific">Odoribacter splanchnicus</name>
    <dbReference type="NCBI Taxonomy" id="28118"/>
    <lineage>
        <taxon>Bacteria</taxon>
        <taxon>Pseudomonadati</taxon>
        <taxon>Bacteroidota</taxon>
        <taxon>Bacteroidia</taxon>
        <taxon>Bacteroidales</taxon>
        <taxon>Odoribacteraceae</taxon>
        <taxon>Odoribacter</taxon>
    </lineage>
</organism>
<reference evidence="1" key="1">
    <citation type="submission" date="2022-01" db="EMBL/GenBank/DDBJ databases">
        <title>Collection of gut derived symbiotic bacterial strains cultured from healthy donors.</title>
        <authorList>
            <person name="Lin H."/>
            <person name="Kohout C."/>
            <person name="Waligurski E."/>
            <person name="Pamer E.G."/>
        </authorList>
    </citation>
    <scope>NUCLEOTIDE SEQUENCE</scope>
    <source>
        <strain evidence="1">DFI.1.149</strain>
    </source>
</reference>
<accession>A0AAW5C783</accession>
<dbReference type="EMBL" id="JAKNDN010000024">
    <property type="protein sequence ID" value="MCG4960668.1"/>
    <property type="molecule type" value="Genomic_DNA"/>
</dbReference>
<evidence type="ECO:0000313" key="1">
    <source>
        <dbReference type="EMBL" id="MCG4960668.1"/>
    </source>
</evidence>
<gene>
    <name evidence="1" type="ORF">L0P03_12535</name>
</gene>
<sequence>MKIHFNNKEIDILVDTSSYRYTALQNVGTLYLYFASEEFINIPVGAYCIYKNITYYLMDPDDFKKKSSRNFEYTLVMYDIGAILGKYKCRDIVSKRLKFDYTAKPHEHLQLIVDNLNMRDSGWKVGECIEAEEKTINYNHIFCSEALPTIADTFKTEYEIDPAIKTIHLRKVEYNKGEPLPLEYGKDKGFVPGLGRSNKDGNRPVTILYVQGGEQNIDFSKYGSKELLLPKNQRLEYEGRAYVSDAEGLYIKRADTTLTDVQEDSLDCSHISPKRVGSVSNVVVSDKEKNFYDFIDSSIPDDLNFEDYVIEGNNMTVIFQSGMLAGSNKEFEVKYVHKERKFLITPQEIDGQIMPNDIYKPNLGDKYAVFGIQLPDAYICNNSTKEGASWDMFREAAKYLYENEDPKFTFKGELDSIYSKKRWLSIGGKIKLGGYILFKDPQFIPEGIKIRITSIKEYIHRPYSPIIELSNTTTGVTVSSELNKIESNEVKTDNQYKNSIQFTKRRFRDAKETISMLNDALLHFSGSISPISVQTMSLLVGDESLQFRFVNNKTNPTQVEYFVTYDSKKKVLSAPGGILQHMTIGIDTLSSGHKASEYKFWDIEKYTSPTLTETVGYYLYVKANKNGTTGSYVLSKNAIKLEGVEGYYHFLVGILNSEFEGERSFIELFGFTEIVPGRITTDKIVSTDGKTYFDLLNSIISGKIRFQSGSSGLYELDEWEAVNGLITQAQNTANAAVESAKNANTAVGNLNNYVDGAFADGIIEESEAKAIEKYINTVNNTKAAVEAAYNKLYTNAYLTGTAKTGLLNAKVTLMGSIESLISAINSAIADGRTTVTEKNNVDSKYTTFNRAYADFNTAVEVANKAIQDTLKGYSDEYSQKFDEFIGGSFKDLKDNAVLKQTIIEGGYLKNDLIDTNNLIVKKVFSKDGKFKILDDGSMEGTSGTFSGYLKTNFHLVEESDAIYTKDSSQGQYGYKINKELNLKVDMEGESNGATIILPNEIQYIGSRVILHNGCYPPYTRTVGSIRYSSVCIDDGGQLRGTSSNSSESDLLSWTDPNKITWINGVIELIGIIEKGAYSPSLLSWKGQSNKVIPNPSNGYMYYNTEKNRNYVYWFGQWNEIPTYENNPIIWKGKLDQAPENPEKNWVYISRYDSVFIYNGIRWEDISYYVITAEKCGWSALSMSGVSIEYIHY</sequence>
<protein>
    <submittedName>
        <fullName evidence="1">Uncharacterized protein</fullName>
    </submittedName>
</protein>
<name>A0AAW5C783_9BACT</name>